<comment type="caution">
    <text evidence="2">The sequence shown here is derived from an EMBL/GenBank/DDBJ whole genome shotgun (WGS) entry which is preliminary data.</text>
</comment>
<dbReference type="EMBL" id="BAAATJ010000020">
    <property type="protein sequence ID" value="GAA2408392.1"/>
    <property type="molecule type" value="Genomic_DNA"/>
</dbReference>
<organism evidence="2 3">
    <name type="scientific">Streptomyces glaucosporus</name>
    <dbReference type="NCBI Taxonomy" id="284044"/>
    <lineage>
        <taxon>Bacteria</taxon>
        <taxon>Bacillati</taxon>
        <taxon>Actinomycetota</taxon>
        <taxon>Actinomycetes</taxon>
        <taxon>Kitasatosporales</taxon>
        <taxon>Streptomycetaceae</taxon>
        <taxon>Streptomyces</taxon>
    </lineage>
</organism>
<evidence type="ECO:0000256" key="1">
    <source>
        <dbReference type="SAM" id="SignalP"/>
    </source>
</evidence>
<sequence>MNTSTRTGRIAAAVASLSAAVAALAATTTAATASGSPAFLSPEELPPHSSSAWYAGEVAGGVPDPLPFCYGQALPGATSRYREFWTEYDTGATQVTVVERDEASARSLAALLSDAIRRCAERTEQEDPEATAEFRSYGRLRVEEGARVYGVHTAHSWGAVDVHLFSVGRDDRTVTVVHWGQMGTFRDAPVADFRRTTVTAVNKLH</sequence>
<feature type="signal peptide" evidence="1">
    <location>
        <begin position="1"/>
        <end position="25"/>
    </location>
</feature>
<evidence type="ECO:0008006" key="4">
    <source>
        <dbReference type="Google" id="ProtNLM"/>
    </source>
</evidence>
<keyword evidence="3" id="KW-1185">Reference proteome</keyword>
<proteinExistence type="predicted"/>
<evidence type="ECO:0000313" key="2">
    <source>
        <dbReference type="EMBL" id="GAA2408392.1"/>
    </source>
</evidence>
<gene>
    <name evidence="2" type="ORF">GCM10010420_40900</name>
</gene>
<evidence type="ECO:0000313" key="3">
    <source>
        <dbReference type="Proteomes" id="UP001500058"/>
    </source>
</evidence>
<keyword evidence="1" id="KW-0732">Signal</keyword>
<name>A0ABN3ILL9_9ACTN</name>
<protein>
    <recommendedName>
        <fullName evidence="4">PknH-like extracellular domain-containing protein</fullName>
    </recommendedName>
</protein>
<dbReference type="RefSeq" id="WP_344632527.1">
    <property type="nucleotide sequence ID" value="NZ_BAAATJ010000020.1"/>
</dbReference>
<reference evidence="2 3" key="1">
    <citation type="journal article" date="2019" name="Int. J. Syst. Evol. Microbiol.">
        <title>The Global Catalogue of Microorganisms (GCM) 10K type strain sequencing project: providing services to taxonomists for standard genome sequencing and annotation.</title>
        <authorList>
            <consortium name="The Broad Institute Genomics Platform"/>
            <consortium name="The Broad Institute Genome Sequencing Center for Infectious Disease"/>
            <person name="Wu L."/>
            <person name="Ma J."/>
        </authorList>
    </citation>
    <scope>NUCLEOTIDE SEQUENCE [LARGE SCALE GENOMIC DNA]</scope>
    <source>
        <strain evidence="2 3">JCM 6921</strain>
    </source>
</reference>
<dbReference type="Proteomes" id="UP001500058">
    <property type="component" value="Unassembled WGS sequence"/>
</dbReference>
<feature type="chain" id="PRO_5047316824" description="PknH-like extracellular domain-containing protein" evidence="1">
    <location>
        <begin position="26"/>
        <end position="205"/>
    </location>
</feature>
<accession>A0ABN3ILL9</accession>